<comment type="caution">
    <text evidence="5">The sequence shown here is derived from an EMBL/GenBank/DDBJ whole genome shotgun (WGS) entry which is preliminary data.</text>
</comment>
<accession>A0A327NE15</accession>
<reference evidence="5 6" key="1">
    <citation type="submission" date="2018-06" db="EMBL/GenBank/DDBJ databases">
        <title>Spirosoma sp. HMF3257 Genome sequencing and assembly.</title>
        <authorList>
            <person name="Kang H."/>
            <person name="Cha I."/>
            <person name="Kim H."/>
            <person name="Kang J."/>
            <person name="Joh K."/>
        </authorList>
    </citation>
    <scope>NUCLEOTIDE SEQUENCE [LARGE SCALE GENOMIC DNA]</scope>
    <source>
        <strain evidence="5 6">HMF3257</strain>
    </source>
</reference>
<protein>
    <recommendedName>
        <fullName evidence="4">Secretin/TonB short N-terminal domain-containing protein</fullName>
    </recommendedName>
</protein>
<dbReference type="EMBL" id="QLII01000001">
    <property type="protein sequence ID" value="RAI73530.1"/>
    <property type="molecule type" value="Genomic_DNA"/>
</dbReference>
<keyword evidence="1" id="KW-0813">Transport</keyword>
<dbReference type="InterPro" id="IPR011662">
    <property type="entry name" value="Secretin/TonB_short_N"/>
</dbReference>
<dbReference type="SUPFAM" id="SSF56935">
    <property type="entry name" value="Porins"/>
    <property type="match status" value="1"/>
</dbReference>
<dbReference type="InterPro" id="IPR037066">
    <property type="entry name" value="Plug_dom_sf"/>
</dbReference>
<evidence type="ECO:0000256" key="3">
    <source>
        <dbReference type="ARBA" id="ARBA00023237"/>
    </source>
</evidence>
<name>A0A327NE15_9BACT</name>
<dbReference type="InterPro" id="IPR008969">
    <property type="entry name" value="CarboxyPept-like_regulatory"/>
</dbReference>
<dbReference type="RefSeq" id="WP_111340409.1">
    <property type="nucleotide sequence ID" value="NZ_QLII01000001.1"/>
</dbReference>
<dbReference type="Proteomes" id="UP000249016">
    <property type="component" value="Unassembled WGS sequence"/>
</dbReference>
<organism evidence="5 6">
    <name type="scientific">Spirosoma telluris</name>
    <dbReference type="NCBI Taxonomy" id="2183553"/>
    <lineage>
        <taxon>Bacteria</taxon>
        <taxon>Pseudomonadati</taxon>
        <taxon>Bacteroidota</taxon>
        <taxon>Cytophagia</taxon>
        <taxon>Cytophagales</taxon>
        <taxon>Cytophagaceae</taxon>
        <taxon>Spirosoma</taxon>
    </lineage>
</organism>
<sequence length="294" mass="31876">MQINTKPRGIFTKIMRIACYQIFLVSWFSSLVLALDGKGQELLNRPISVTIDNQRVEQAIKQIGKLASVRFIYSPQVIRSERKVNLSVQGQPLSSVLNALLTPLQVTYEVVGSQIILRNNSTSQITTVLPEKVVAATDQTLSGTVTDEKNEPLPGVTVAIKNTTRGTTTDANGKYSISIPDDNAVLVFSFVGYERQEIVAGKLTSLNVQLKGEARGLDEVVVVGYGSQKRATLTGAIATIDNKVFQDRGVVDNPLSALQGQVPGVIVTRSSAAPGRASWNFQIRGRARPTAPNR</sequence>
<dbReference type="Gene3D" id="3.55.50.30">
    <property type="match status" value="1"/>
</dbReference>
<evidence type="ECO:0000313" key="5">
    <source>
        <dbReference type="EMBL" id="RAI73530.1"/>
    </source>
</evidence>
<evidence type="ECO:0000256" key="1">
    <source>
        <dbReference type="ARBA" id="ARBA00022448"/>
    </source>
</evidence>
<keyword evidence="3" id="KW-0998">Cell outer membrane</keyword>
<evidence type="ECO:0000256" key="2">
    <source>
        <dbReference type="ARBA" id="ARBA00023136"/>
    </source>
</evidence>
<dbReference type="FunFam" id="2.60.40.1120:FF:000003">
    <property type="entry name" value="Outer membrane protein Omp121"/>
    <property type="match status" value="1"/>
</dbReference>
<dbReference type="SUPFAM" id="SSF49464">
    <property type="entry name" value="Carboxypeptidase regulatory domain-like"/>
    <property type="match status" value="1"/>
</dbReference>
<evidence type="ECO:0000313" key="6">
    <source>
        <dbReference type="Proteomes" id="UP000249016"/>
    </source>
</evidence>
<proteinExistence type="predicted"/>
<keyword evidence="2" id="KW-0472">Membrane</keyword>
<dbReference type="Pfam" id="PF13715">
    <property type="entry name" value="CarbopepD_reg_2"/>
    <property type="match status" value="1"/>
</dbReference>
<dbReference type="Pfam" id="PF07660">
    <property type="entry name" value="STN"/>
    <property type="match status" value="1"/>
</dbReference>
<keyword evidence="6" id="KW-1185">Reference proteome</keyword>
<dbReference type="OrthoDB" id="9768177at2"/>
<dbReference type="Gene3D" id="2.60.40.1120">
    <property type="entry name" value="Carboxypeptidase-like, regulatory domain"/>
    <property type="match status" value="1"/>
</dbReference>
<dbReference type="GO" id="GO:0019867">
    <property type="term" value="C:outer membrane"/>
    <property type="evidence" value="ECO:0007669"/>
    <property type="project" value="InterPro"/>
</dbReference>
<dbReference type="AlphaFoldDB" id="A0A327NE15"/>
<dbReference type="Gene3D" id="2.170.130.10">
    <property type="entry name" value="TonB-dependent receptor, plug domain"/>
    <property type="match status" value="1"/>
</dbReference>
<gene>
    <name evidence="5" type="ORF">HMF3257_02195</name>
</gene>
<feature type="domain" description="Secretin/TonB short N-terminal" evidence="4">
    <location>
        <begin position="70"/>
        <end position="118"/>
    </location>
</feature>
<evidence type="ECO:0000259" key="4">
    <source>
        <dbReference type="Pfam" id="PF07660"/>
    </source>
</evidence>